<proteinExistence type="predicted"/>
<dbReference type="KEGG" id="vg:19525075"/>
<protein>
    <submittedName>
        <fullName evidence="1">Uncharacterized protein</fullName>
    </submittedName>
</protein>
<reference evidence="2" key="1">
    <citation type="submission" date="2014-09" db="EMBL/GenBank/DDBJ databases">
        <authorList>
            <person name="Sauder A.B."/>
            <person name="McKenzie Q.R."/>
            <person name="Temple L.M."/>
            <person name="Alexis B.K."/>
            <person name="Al-Atrache Z."/>
            <person name="Lewis L.O."/>
            <person name="Loesser-Casey K.E."/>
            <person name="Mitchell K.J."/>
        </authorList>
    </citation>
    <scope>NUCLEOTIDE SEQUENCE [LARGE SCALE GENOMIC DNA]</scope>
</reference>
<organism evidence="1 2">
    <name type="scientific">Bacillus phage Hoody T</name>
    <dbReference type="NCBI Taxonomy" id="1486660"/>
    <lineage>
        <taxon>Viruses</taxon>
        <taxon>Duplodnaviria</taxon>
        <taxon>Heunggongvirae</taxon>
        <taxon>Uroviricota</taxon>
        <taxon>Caudoviricetes</taxon>
        <taxon>Herelleviridae</taxon>
        <taxon>Bastillevirinae</taxon>
        <taxon>Bastillevirus</taxon>
        <taxon>Bastillevirus hoodyT</taxon>
    </lineage>
</organism>
<accession>A0A024B1J7</accession>
<dbReference type="Proteomes" id="UP000026905">
    <property type="component" value="Segment"/>
</dbReference>
<name>A0A024B1J7_9CAUD</name>
<dbReference type="GeneID" id="19525075"/>
<sequence>MYMAIGNIAKLEHFTNELVLEEGDEVEYAYLLPDNYKNFEFLRKNIIVA</sequence>
<dbReference type="EMBL" id="KJ489400">
    <property type="protein sequence ID" value="AHZ10325.1"/>
    <property type="molecule type" value="Genomic_DNA"/>
</dbReference>
<evidence type="ECO:0000313" key="1">
    <source>
        <dbReference type="EMBL" id="AHZ10325.1"/>
    </source>
</evidence>
<dbReference type="RefSeq" id="YP_009035210.1">
    <property type="nucleotide sequence ID" value="NC_024205.1"/>
</dbReference>
<evidence type="ECO:0000313" key="2">
    <source>
        <dbReference type="Proteomes" id="UP000026905"/>
    </source>
</evidence>
<keyword evidence="2" id="KW-1185">Reference proteome</keyword>